<keyword evidence="5" id="KW-0418">Kinase</keyword>
<dbReference type="InterPro" id="IPR051334">
    <property type="entry name" value="SRPK"/>
</dbReference>
<dbReference type="PROSITE" id="PS50011">
    <property type="entry name" value="PROTEIN_KINASE_DOM"/>
    <property type="match status" value="1"/>
</dbReference>
<dbReference type="InterPro" id="IPR000719">
    <property type="entry name" value="Prot_kinase_dom"/>
</dbReference>
<feature type="domain" description="Protein kinase" evidence="10">
    <location>
        <begin position="1"/>
        <end position="316"/>
    </location>
</feature>
<dbReference type="SUPFAM" id="SSF56112">
    <property type="entry name" value="Protein kinase-like (PK-like)"/>
    <property type="match status" value="1"/>
</dbReference>
<sequence>MASVLKWARVLTRTVPLAPLHFPTSGFEVIEDSVLLEEEHLDEYKPGQYYPIKIGDVFASRYQVIGKLGFGTTSTVWLARNLISHGHVALKVYTRDRGDRNEFLTLEAIDIKADDILQDIADKSILEDFTQAELTTPSARKFVGDATIYASRPFGLPKRFGGPVLSDFGAAVRGNLKRNRDAQPAVYRSPEVMLEVEWSYPVDIWNVGAMADTFYYGSDPDDQDYSTRAHLAEVIGLLGPPPLDLLKKGRRSREFFAENGNWIADVQIPSGVSLEGCETSLEGESKEGFLNLVRGMLQWHPEDRKTAKQLAQDPWINS</sequence>
<evidence type="ECO:0000256" key="1">
    <source>
        <dbReference type="ARBA" id="ARBA00012513"/>
    </source>
</evidence>
<dbReference type="GO" id="GO:0050684">
    <property type="term" value="P:regulation of mRNA processing"/>
    <property type="evidence" value="ECO:0007669"/>
    <property type="project" value="TreeGrafter"/>
</dbReference>
<dbReference type="OrthoDB" id="5979581at2759"/>
<dbReference type="Pfam" id="PF00069">
    <property type="entry name" value="Pkinase"/>
    <property type="match status" value="1"/>
</dbReference>
<dbReference type="GO" id="GO:0004674">
    <property type="term" value="F:protein serine/threonine kinase activity"/>
    <property type="evidence" value="ECO:0007669"/>
    <property type="project" value="UniProtKB-KW"/>
</dbReference>
<reference evidence="11 12" key="1">
    <citation type="submission" date="2015-09" db="EMBL/GenBank/DDBJ databases">
        <title>Host preference determinants of Valsa canker pathogens revealed by comparative genomics.</title>
        <authorList>
            <person name="Yin Z."/>
            <person name="Huang L."/>
        </authorList>
    </citation>
    <scope>NUCLEOTIDE SEQUENCE [LARGE SCALE GENOMIC DNA]</scope>
    <source>
        <strain evidence="11 12">SXYLt</strain>
    </source>
</reference>
<evidence type="ECO:0000256" key="4">
    <source>
        <dbReference type="ARBA" id="ARBA00022741"/>
    </source>
</evidence>
<dbReference type="EMBL" id="LKEB01000005">
    <property type="protein sequence ID" value="ROW16423.1"/>
    <property type="molecule type" value="Genomic_DNA"/>
</dbReference>
<protein>
    <recommendedName>
        <fullName evidence="1">non-specific serine/threonine protein kinase</fullName>
        <ecNumber evidence="1">2.7.11.1</ecNumber>
    </recommendedName>
</protein>
<gene>
    <name evidence="11" type="ORF">VPNG_02827</name>
</gene>
<dbReference type="AlphaFoldDB" id="A0A423XJ16"/>
<comment type="catalytic activity">
    <reaction evidence="8">
        <text>L-seryl-[protein] + ATP = O-phospho-L-seryl-[protein] + ADP + H(+)</text>
        <dbReference type="Rhea" id="RHEA:17989"/>
        <dbReference type="Rhea" id="RHEA-COMP:9863"/>
        <dbReference type="Rhea" id="RHEA-COMP:11604"/>
        <dbReference type="ChEBI" id="CHEBI:15378"/>
        <dbReference type="ChEBI" id="CHEBI:29999"/>
        <dbReference type="ChEBI" id="CHEBI:30616"/>
        <dbReference type="ChEBI" id="CHEBI:83421"/>
        <dbReference type="ChEBI" id="CHEBI:456216"/>
        <dbReference type="EC" id="2.7.11.1"/>
    </reaction>
</comment>
<dbReference type="SMART" id="SM00220">
    <property type="entry name" value="S_TKc"/>
    <property type="match status" value="1"/>
</dbReference>
<evidence type="ECO:0000313" key="11">
    <source>
        <dbReference type="EMBL" id="ROW16423.1"/>
    </source>
</evidence>
<keyword evidence="12" id="KW-1185">Reference proteome</keyword>
<comment type="catalytic activity">
    <reaction evidence="7">
        <text>L-threonyl-[protein] + ATP = O-phospho-L-threonyl-[protein] + ADP + H(+)</text>
        <dbReference type="Rhea" id="RHEA:46608"/>
        <dbReference type="Rhea" id="RHEA-COMP:11060"/>
        <dbReference type="Rhea" id="RHEA-COMP:11605"/>
        <dbReference type="ChEBI" id="CHEBI:15378"/>
        <dbReference type="ChEBI" id="CHEBI:30013"/>
        <dbReference type="ChEBI" id="CHEBI:30616"/>
        <dbReference type="ChEBI" id="CHEBI:61977"/>
        <dbReference type="ChEBI" id="CHEBI:456216"/>
        <dbReference type="EC" id="2.7.11.1"/>
    </reaction>
</comment>
<proteinExistence type="predicted"/>
<evidence type="ECO:0000256" key="7">
    <source>
        <dbReference type="ARBA" id="ARBA00047899"/>
    </source>
</evidence>
<dbReference type="GO" id="GO:0005524">
    <property type="term" value="F:ATP binding"/>
    <property type="evidence" value="ECO:0007669"/>
    <property type="project" value="UniProtKB-UniRule"/>
</dbReference>
<dbReference type="PANTHER" id="PTHR47634">
    <property type="entry name" value="PROTEIN KINASE DOMAIN-CONTAINING PROTEIN-RELATED"/>
    <property type="match status" value="1"/>
</dbReference>
<dbReference type="GO" id="GO:0005737">
    <property type="term" value="C:cytoplasm"/>
    <property type="evidence" value="ECO:0007669"/>
    <property type="project" value="TreeGrafter"/>
</dbReference>
<dbReference type="InParanoid" id="A0A423XJ16"/>
<accession>A0A423XJ16</accession>
<evidence type="ECO:0000256" key="2">
    <source>
        <dbReference type="ARBA" id="ARBA00022527"/>
    </source>
</evidence>
<dbReference type="Gene3D" id="3.30.200.20">
    <property type="entry name" value="Phosphorylase Kinase, domain 1"/>
    <property type="match status" value="1"/>
</dbReference>
<dbReference type="Gene3D" id="1.10.510.10">
    <property type="entry name" value="Transferase(Phosphotransferase) domain 1"/>
    <property type="match status" value="1"/>
</dbReference>
<dbReference type="PROSITE" id="PS00107">
    <property type="entry name" value="PROTEIN_KINASE_ATP"/>
    <property type="match status" value="1"/>
</dbReference>
<keyword evidence="3" id="KW-0808">Transferase</keyword>
<evidence type="ECO:0000256" key="5">
    <source>
        <dbReference type="ARBA" id="ARBA00022777"/>
    </source>
</evidence>
<evidence type="ECO:0000313" key="12">
    <source>
        <dbReference type="Proteomes" id="UP000285146"/>
    </source>
</evidence>
<dbReference type="EC" id="2.7.11.1" evidence="1"/>
<dbReference type="GO" id="GO:0000245">
    <property type="term" value="P:spliceosomal complex assembly"/>
    <property type="evidence" value="ECO:0007669"/>
    <property type="project" value="TreeGrafter"/>
</dbReference>
<dbReference type="GO" id="GO:0005634">
    <property type="term" value="C:nucleus"/>
    <property type="evidence" value="ECO:0007669"/>
    <property type="project" value="TreeGrafter"/>
</dbReference>
<evidence type="ECO:0000256" key="8">
    <source>
        <dbReference type="ARBA" id="ARBA00048679"/>
    </source>
</evidence>
<name>A0A423XJ16_9PEZI</name>
<dbReference type="InterPro" id="IPR017441">
    <property type="entry name" value="Protein_kinase_ATP_BS"/>
</dbReference>
<evidence type="ECO:0000256" key="9">
    <source>
        <dbReference type="PROSITE-ProRule" id="PRU10141"/>
    </source>
</evidence>
<evidence type="ECO:0000259" key="10">
    <source>
        <dbReference type="PROSITE" id="PS50011"/>
    </source>
</evidence>
<evidence type="ECO:0000256" key="6">
    <source>
        <dbReference type="ARBA" id="ARBA00022840"/>
    </source>
</evidence>
<keyword evidence="6 9" id="KW-0067">ATP-binding</keyword>
<dbReference type="InterPro" id="IPR011009">
    <property type="entry name" value="Kinase-like_dom_sf"/>
</dbReference>
<dbReference type="Proteomes" id="UP000285146">
    <property type="component" value="Unassembled WGS sequence"/>
</dbReference>
<dbReference type="PANTHER" id="PTHR47634:SF9">
    <property type="entry name" value="PROTEIN KINASE DOMAIN-CONTAINING PROTEIN-RELATED"/>
    <property type="match status" value="1"/>
</dbReference>
<comment type="caution">
    <text evidence="11">The sequence shown here is derived from an EMBL/GenBank/DDBJ whole genome shotgun (WGS) entry which is preliminary data.</text>
</comment>
<organism evidence="11 12">
    <name type="scientific">Cytospora leucostoma</name>
    <dbReference type="NCBI Taxonomy" id="1230097"/>
    <lineage>
        <taxon>Eukaryota</taxon>
        <taxon>Fungi</taxon>
        <taxon>Dikarya</taxon>
        <taxon>Ascomycota</taxon>
        <taxon>Pezizomycotina</taxon>
        <taxon>Sordariomycetes</taxon>
        <taxon>Sordariomycetidae</taxon>
        <taxon>Diaporthales</taxon>
        <taxon>Cytosporaceae</taxon>
        <taxon>Cytospora</taxon>
    </lineage>
</organism>
<keyword evidence="2" id="KW-0723">Serine/threonine-protein kinase</keyword>
<keyword evidence="4 9" id="KW-0547">Nucleotide-binding</keyword>
<feature type="binding site" evidence="9">
    <location>
        <position position="91"/>
    </location>
    <ligand>
        <name>ATP</name>
        <dbReference type="ChEBI" id="CHEBI:30616"/>
    </ligand>
</feature>
<evidence type="ECO:0000256" key="3">
    <source>
        <dbReference type="ARBA" id="ARBA00022679"/>
    </source>
</evidence>